<dbReference type="AlphaFoldDB" id="A0A8H5CQI4"/>
<dbReference type="OrthoDB" id="3174319at2759"/>
<evidence type="ECO:0000313" key="3">
    <source>
        <dbReference type="EMBL" id="KAF5346144.1"/>
    </source>
</evidence>
<name>A0A8H5CQI4_9AGAR</name>
<gene>
    <name evidence="3" type="ORF">D9758_009982</name>
</gene>
<dbReference type="Proteomes" id="UP000559256">
    <property type="component" value="Unassembled WGS sequence"/>
</dbReference>
<feature type="transmembrane region" description="Helical" evidence="2">
    <location>
        <begin position="66"/>
        <end position="88"/>
    </location>
</feature>
<comment type="caution">
    <text evidence="3">The sequence shown here is derived from an EMBL/GenBank/DDBJ whole genome shotgun (WGS) entry which is preliminary data.</text>
</comment>
<accession>A0A8H5CQI4</accession>
<dbReference type="EMBL" id="JAACJM010000105">
    <property type="protein sequence ID" value="KAF5346144.1"/>
    <property type="molecule type" value="Genomic_DNA"/>
</dbReference>
<feature type="transmembrane region" description="Helical" evidence="2">
    <location>
        <begin position="228"/>
        <end position="249"/>
    </location>
</feature>
<reference evidence="3 4" key="1">
    <citation type="journal article" date="2020" name="ISME J.">
        <title>Uncovering the hidden diversity of litter-decomposition mechanisms in mushroom-forming fungi.</title>
        <authorList>
            <person name="Floudas D."/>
            <person name="Bentzer J."/>
            <person name="Ahren D."/>
            <person name="Johansson T."/>
            <person name="Persson P."/>
            <person name="Tunlid A."/>
        </authorList>
    </citation>
    <scope>NUCLEOTIDE SEQUENCE [LARGE SCALE GENOMIC DNA]</scope>
    <source>
        <strain evidence="3 4">CBS 291.85</strain>
    </source>
</reference>
<feature type="transmembrane region" description="Helical" evidence="2">
    <location>
        <begin position="36"/>
        <end position="54"/>
    </location>
</feature>
<keyword evidence="4" id="KW-1185">Reference proteome</keyword>
<organism evidence="3 4">
    <name type="scientific">Tetrapyrgos nigripes</name>
    <dbReference type="NCBI Taxonomy" id="182062"/>
    <lineage>
        <taxon>Eukaryota</taxon>
        <taxon>Fungi</taxon>
        <taxon>Dikarya</taxon>
        <taxon>Basidiomycota</taxon>
        <taxon>Agaricomycotina</taxon>
        <taxon>Agaricomycetes</taxon>
        <taxon>Agaricomycetidae</taxon>
        <taxon>Agaricales</taxon>
        <taxon>Marasmiineae</taxon>
        <taxon>Marasmiaceae</taxon>
        <taxon>Tetrapyrgos</taxon>
    </lineage>
</organism>
<keyword evidence="2" id="KW-1133">Transmembrane helix</keyword>
<protein>
    <submittedName>
        <fullName evidence="3">Uncharacterized protein</fullName>
    </submittedName>
</protein>
<sequence length="359" mass="40192">MKISSSAPTEYHPMSLVSDEQFFQVKNRFSETASGVAVYGAYTILLLITTYTIIAQGLRKSKGRRVLLAIVWFMYIDATIIGMVYISFFRMNIDIMQTTNPNPPTSRDFDRLYKVLICFSNTNYILADGVVVWRAWVLYPQNLKVRGFLVFCMVGSVAASIANGVIAVGEVPHTHEEPEGLGTLGFEFFLPLLGTNLVATSLVAYRVWEYRAMWSQLGKDTKKYSNSIAEKTLIIILESGILFILYLIIAMLSALKILGTLAHELLECILPQLEGIYLTLVILAVTYHQRIASASTSFDEFGAIDIIASSRREIHETDMIFARGQPPHNDDQSSVEAVPMPEAKPQRIRTRDRDGLSSV</sequence>
<keyword evidence="2" id="KW-0472">Membrane</keyword>
<feature type="compositionally biased region" description="Basic and acidic residues" evidence="1">
    <location>
        <begin position="349"/>
        <end position="359"/>
    </location>
</feature>
<evidence type="ECO:0000256" key="2">
    <source>
        <dbReference type="SAM" id="Phobius"/>
    </source>
</evidence>
<feature type="region of interest" description="Disordered" evidence="1">
    <location>
        <begin position="322"/>
        <end position="359"/>
    </location>
</feature>
<feature type="transmembrane region" description="Helical" evidence="2">
    <location>
        <begin position="188"/>
        <end position="208"/>
    </location>
</feature>
<feature type="transmembrane region" description="Helical" evidence="2">
    <location>
        <begin position="148"/>
        <end position="168"/>
    </location>
</feature>
<proteinExistence type="predicted"/>
<keyword evidence="2" id="KW-0812">Transmembrane</keyword>
<evidence type="ECO:0000313" key="4">
    <source>
        <dbReference type="Proteomes" id="UP000559256"/>
    </source>
</evidence>
<evidence type="ECO:0000256" key="1">
    <source>
        <dbReference type="SAM" id="MobiDB-lite"/>
    </source>
</evidence>